<dbReference type="InterPro" id="IPR035958">
    <property type="entry name" value="SecB-like_sf"/>
</dbReference>
<accession>A0AAX3RQ60</accession>
<proteinExistence type="inferred from homology"/>
<dbReference type="EMBL" id="CP120576">
    <property type="protein sequence ID" value="WEY84774.1"/>
    <property type="molecule type" value="Genomic_DNA"/>
</dbReference>
<name>A0AAX3RQ60_BACIU</name>
<dbReference type="GO" id="GO:0051082">
    <property type="term" value="F:unfolded protein binding"/>
    <property type="evidence" value="ECO:0007669"/>
    <property type="project" value="InterPro"/>
</dbReference>
<gene>
    <name evidence="2" type="ORF">P5633_21575</name>
</gene>
<dbReference type="Pfam" id="PF02556">
    <property type="entry name" value="SecB"/>
    <property type="match status" value="1"/>
</dbReference>
<evidence type="ECO:0000256" key="1">
    <source>
        <dbReference type="ARBA" id="ARBA00009990"/>
    </source>
</evidence>
<dbReference type="AlphaFoldDB" id="A0AAX3RQ60"/>
<dbReference type="Gene3D" id="3.10.420.10">
    <property type="entry name" value="SecB-like"/>
    <property type="match status" value="1"/>
</dbReference>
<reference evidence="2" key="1">
    <citation type="submission" date="2025-02" db="EMBL/GenBank/DDBJ databases">
        <title>Complete genome sequences of 52 Bacillus and Priestia strains isolated from West-African fermentations and 26 reference strains from the DSMZ collection.</title>
        <authorList>
            <person name="Wiedenbein E.S."/>
            <person name="Canoy T.S."/>
            <person name="Hui Y."/>
            <person name="Parkouda C."/>
            <person name="Dawende C."/>
            <person name="Ametefe E."/>
            <person name="Jespersen L."/>
            <person name="Nielsen D.S."/>
        </authorList>
    </citation>
    <scope>NUCLEOTIDE SEQUENCE</scope>
    <source>
        <strain evidence="2">PRO56</strain>
    </source>
</reference>
<dbReference type="GO" id="GO:0051262">
    <property type="term" value="P:protein tetramerization"/>
    <property type="evidence" value="ECO:0007669"/>
    <property type="project" value="InterPro"/>
</dbReference>
<evidence type="ECO:0000313" key="3">
    <source>
        <dbReference type="Proteomes" id="UP001214898"/>
    </source>
</evidence>
<dbReference type="GO" id="GO:0015031">
    <property type="term" value="P:protein transport"/>
    <property type="evidence" value="ECO:0007669"/>
    <property type="project" value="InterPro"/>
</dbReference>
<organism evidence="2 3">
    <name type="scientific">Bacillus subtilis</name>
    <dbReference type="NCBI Taxonomy" id="1423"/>
    <lineage>
        <taxon>Bacteria</taxon>
        <taxon>Bacillati</taxon>
        <taxon>Bacillota</taxon>
        <taxon>Bacilli</taxon>
        <taxon>Bacillales</taxon>
        <taxon>Bacillaceae</taxon>
        <taxon>Bacillus</taxon>
    </lineage>
</organism>
<comment type="similarity">
    <text evidence="1">Belongs to the SecB family.</text>
</comment>
<dbReference type="Proteomes" id="UP001214898">
    <property type="component" value="Chromosome"/>
</dbReference>
<evidence type="ECO:0000313" key="2">
    <source>
        <dbReference type="EMBL" id="WEY84774.1"/>
    </source>
</evidence>
<dbReference type="InterPro" id="IPR003708">
    <property type="entry name" value="SecB"/>
</dbReference>
<dbReference type="SUPFAM" id="SSF54611">
    <property type="entry name" value="SecB-like"/>
    <property type="match status" value="1"/>
</dbReference>
<sequence length="143" mass="16273">MRSILQFTDYHVTEINYKFDPFEDIEEVALKPAFTFGLDFADDEKNNALITLGIEIGDPDFEGNYFYVKCEIKGEFTIHSDDEELTEAEKIDFYKINGVSILYPYLRSLVSDVSSKGSETPIILPTMNVAKMIADYEAAQSEN</sequence>
<protein>
    <submittedName>
        <fullName evidence="2">Protein-export chaperone SecB</fullName>
    </submittedName>
</protein>